<feature type="transmembrane region" description="Helical" evidence="10">
    <location>
        <begin position="16"/>
        <end position="36"/>
    </location>
</feature>
<keyword evidence="4 9" id="KW-0349">Heme</keyword>
<evidence type="ECO:0000256" key="3">
    <source>
        <dbReference type="ARBA" id="ARBA00010617"/>
    </source>
</evidence>
<organism evidence="11 12">
    <name type="scientific">Fomitopsis schrenkii</name>
    <name type="common">Brown rot fungus</name>
    <dbReference type="NCBI Taxonomy" id="2126942"/>
    <lineage>
        <taxon>Eukaryota</taxon>
        <taxon>Fungi</taxon>
        <taxon>Dikarya</taxon>
        <taxon>Basidiomycota</taxon>
        <taxon>Agaricomycotina</taxon>
        <taxon>Agaricomycetes</taxon>
        <taxon>Polyporales</taxon>
        <taxon>Fomitopsis</taxon>
    </lineage>
</organism>
<dbReference type="AlphaFoldDB" id="S8ES13"/>
<evidence type="ECO:0000256" key="10">
    <source>
        <dbReference type="SAM" id="Phobius"/>
    </source>
</evidence>
<protein>
    <recommendedName>
        <fullName evidence="13">BTB domain-containing protein</fullName>
    </recommendedName>
</protein>
<dbReference type="GO" id="GO:0016705">
    <property type="term" value="F:oxidoreductase activity, acting on paired donors, with incorporation or reduction of molecular oxygen"/>
    <property type="evidence" value="ECO:0007669"/>
    <property type="project" value="InterPro"/>
</dbReference>
<dbReference type="Pfam" id="PF00067">
    <property type="entry name" value="p450"/>
    <property type="match status" value="1"/>
</dbReference>
<reference evidence="11 12" key="1">
    <citation type="journal article" date="2012" name="Science">
        <title>The Paleozoic origin of enzymatic lignin decomposition reconstructed from 31 fungal genomes.</title>
        <authorList>
            <person name="Floudas D."/>
            <person name="Binder M."/>
            <person name="Riley R."/>
            <person name="Barry K."/>
            <person name="Blanchette R.A."/>
            <person name="Henrissat B."/>
            <person name="Martinez A.T."/>
            <person name="Otillar R."/>
            <person name="Spatafora J.W."/>
            <person name="Yadav J.S."/>
            <person name="Aerts A."/>
            <person name="Benoit I."/>
            <person name="Boyd A."/>
            <person name="Carlson A."/>
            <person name="Copeland A."/>
            <person name="Coutinho P.M."/>
            <person name="de Vries R.P."/>
            <person name="Ferreira P."/>
            <person name="Findley K."/>
            <person name="Foster B."/>
            <person name="Gaskell J."/>
            <person name="Glotzer D."/>
            <person name="Gorecki P."/>
            <person name="Heitman J."/>
            <person name="Hesse C."/>
            <person name="Hori C."/>
            <person name="Igarashi K."/>
            <person name="Jurgens J.A."/>
            <person name="Kallen N."/>
            <person name="Kersten P."/>
            <person name="Kohler A."/>
            <person name="Kuees U."/>
            <person name="Kumar T.K.A."/>
            <person name="Kuo A."/>
            <person name="LaButti K."/>
            <person name="Larrondo L.F."/>
            <person name="Lindquist E."/>
            <person name="Ling A."/>
            <person name="Lombard V."/>
            <person name="Lucas S."/>
            <person name="Lundell T."/>
            <person name="Martin R."/>
            <person name="McLaughlin D.J."/>
            <person name="Morgenstern I."/>
            <person name="Morin E."/>
            <person name="Murat C."/>
            <person name="Nagy L.G."/>
            <person name="Nolan M."/>
            <person name="Ohm R.A."/>
            <person name="Patyshakuliyeva A."/>
            <person name="Rokas A."/>
            <person name="Ruiz-Duenas F.J."/>
            <person name="Sabat G."/>
            <person name="Salamov A."/>
            <person name="Samejima M."/>
            <person name="Schmutz J."/>
            <person name="Slot J.C."/>
            <person name="St John F."/>
            <person name="Stenlid J."/>
            <person name="Sun H."/>
            <person name="Sun S."/>
            <person name="Syed K."/>
            <person name="Tsang A."/>
            <person name="Wiebenga A."/>
            <person name="Young D."/>
            <person name="Pisabarro A."/>
            <person name="Eastwood D.C."/>
            <person name="Martin F."/>
            <person name="Cullen D."/>
            <person name="Grigoriev I.V."/>
            <person name="Hibbett D.S."/>
        </authorList>
    </citation>
    <scope>NUCLEOTIDE SEQUENCE</scope>
    <source>
        <strain evidence="12">FP-58527</strain>
    </source>
</reference>
<keyword evidence="8" id="KW-0503">Monooxygenase</keyword>
<evidence type="ECO:0000256" key="4">
    <source>
        <dbReference type="ARBA" id="ARBA00022617"/>
    </source>
</evidence>
<dbReference type="SUPFAM" id="SSF48264">
    <property type="entry name" value="Cytochrome P450"/>
    <property type="match status" value="1"/>
</dbReference>
<dbReference type="PRINTS" id="PR00463">
    <property type="entry name" value="EP450I"/>
</dbReference>
<dbReference type="InterPro" id="IPR002401">
    <property type="entry name" value="Cyt_P450_E_grp-I"/>
</dbReference>
<dbReference type="HOGENOM" id="CLU_322370_0_0_1"/>
<dbReference type="Gene3D" id="1.10.630.10">
    <property type="entry name" value="Cytochrome P450"/>
    <property type="match status" value="1"/>
</dbReference>
<keyword evidence="12" id="KW-1185">Reference proteome</keyword>
<dbReference type="PRINTS" id="PR00385">
    <property type="entry name" value="P450"/>
</dbReference>
<evidence type="ECO:0000256" key="8">
    <source>
        <dbReference type="ARBA" id="ARBA00023033"/>
    </source>
</evidence>
<dbReference type="eggNOG" id="KOG0158">
    <property type="taxonomic scope" value="Eukaryota"/>
</dbReference>
<dbReference type="InterPro" id="IPR017972">
    <property type="entry name" value="Cyt_P450_CS"/>
</dbReference>
<comment type="cofactor">
    <cofactor evidence="1 9">
        <name>heme</name>
        <dbReference type="ChEBI" id="CHEBI:30413"/>
    </cofactor>
</comment>
<evidence type="ECO:0000256" key="7">
    <source>
        <dbReference type="ARBA" id="ARBA00023004"/>
    </source>
</evidence>
<dbReference type="Proteomes" id="UP000015241">
    <property type="component" value="Unassembled WGS sequence"/>
</dbReference>
<accession>S8ES13</accession>
<keyword evidence="5 9" id="KW-0479">Metal-binding</keyword>
<dbReference type="GO" id="GO:0004497">
    <property type="term" value="F:monooxygenase activity"/>
    <property type="evidence" value="ECO:0007669"/>
    <property type="project" value="UniProtKB-KW"/>
</dbReference>
<evidence type="ECO:0000313" key="11">
    <source>
        <dbReference type="EMBL" id="EPT05694.1"/>
    </source>
</evidence>
<evidence type="ECO:0000256" key="5">
    <source>
        <dbReference type="ARBA" id="ARBA00022723"/>
    </source>
</evidence>
<comment type="pathway">
    <text evidence="2">Secondary metabolite biosynthesis.</text>
</comment>
<evidence type="ECO:0000256" key="6">
    <source>
        <dbReference type="ARBA" id="ARBA00023002"/>
    </source>
</evidence>
<proteinExistence type="inferred from homology"/>
<dbReference type="CDD" id="cd11061">
    <property type="entry name" value="CYP67-like"/>
    <property type="match status" value="1"/>
</dbReference>
<dbReference type="GO" id="GO:0020037">
    <property type="term" value="F:heme binding"/>
    <property type="evidence" value="ECO:0007669"/>
    <property type="project" value="InterPro"/>
</dbReference>
<keyword evidence="10" id="KW-1133">Transmembrane helix</keyword>
<dbReference type="PANTHER" id="PTHR24305:SF29">
    <property type="entry name" value="BENZOATE-PARA-HYDROXYLASE"/>
    <property type="match status" value="1"/>
</dbReference>
<dbReference type="InterPro" id="IPR050121">
    <property type="entry name" value="Cytochrome_P450_monoxygenase"/>
</dbReference>
<dbReference type="PANTHER" id="PTHR24305">
    <property type="entry name" value="CYTOCHROME P450"/>
    <property type="match status" value="1"/>
</dbReference>
<dbReference type="OrthoDB" id="1470350at2759"/>
<evidence type="ECO:0000256" key="1">
    <source>
        <dbReference type="ARBA" id="ARBA00001971"/>
    </source>
</evidence>
<sequence>MSIVQQLIDFTRGNPLLVLAALPVVLVVAKVVHYLADSSDLRSYPGPFLAKFTDAWIFWTVSSNRWSHSVEDAHIKYGPIVRIAPNHISIADPKALATVYGHSTGFTKANWYNAFSEFAAKNIFNTRASALLNPSLTEHARKRRMEAHMFAPQSIRAVEPISHSHVNELLRQWDGLISRVAKAQQGGPNGGHIGATTWNVQDGRVWIDCMPWLNFWSFDTIGDLAFGLPFGMLKSGRDTAKVAKSAEEGFKAIDAMSKGGDALVVEEEEIPYIEYLSARAERNACLAWLPPVWARVVLTLPAFSGYALTGRKLAALSIMAVARRLANPNPREDMLQKLLEARDEEGKPLSPQEMSSEAFLLIIAGSDTIANTTCGTTYYLARDKRVQAKLQAELDGALASVDSEVVPYDAVKDLPYLDAVIHEGQRLHSTVGAGLPREVPTGGATILGHHFREGITLSVPIYRLHRDESIWGPDAAEFRPERWIEASPERKKLMMDAFAPFSVGPRACIGRSLAIMQLHIIVATLFHRYDFTLQSDEPLRVRDSLARRPLEYSGSSPTAKLPKRPREDLEAWIPPPIWGRRNGVAAVKVERDEVFWFDDGSVILEAGKVAFRVHSGVLSYHSEGLRELIDDGPRPLKMFKTKPEGSPSSIPYPDPMKLKLSDPPDELRYLLRIILFCKASVQMPFSTVAALVRLAEIYRVQALLDEGLKRIKSCFTKSLQVYDKVEKKKGSTLMSFVDTDAIAAVAIARLTNTPSILPLALYMCCQLDPDVIMNGVARANSVVDQLSPADRLSCLRARAILCNDTHVVAYKTVASAREGANDACIRAINKAAQELWSYEDGGLAHHHALQNWDAIIDRVAGTCCHKCVALLKSGAAKERRAVWDKLPKMFGVPYTLKA</sequence>
<dbReference type="InterPro" id="IPR036396">
    <property type="entry name" value="Cyt_P450_sf"/>
</dbReference>
<evidence type="ECO:0000256" key="2">
    <source>
        <dbReference type="ARBA" id="ARBA00005179"/>
    </source>
</evidence>
<keyword evidence="10" id="KW-0812">Transmembrane</keyword>
<keyword evidence="7 9" id="KW-0408">Iron</keyword>
<keyword evidence="6" id="KW-0560">Oxidoreductase</keyword>
<dbReference type="InterPro" id="IPR001128">
    <property type="entry name" value="Cyt_P450"/>
</dbReference>
<dbReference type="GO" id="GO:0005506">
    <property type="term" value="F:iron ion binding"/>
    <property type="evidence" value="ECO:0007669"/>
    <property type="project" value="InterPro"/>
</dbReference>
<dbReference type="InParanoid" id="S8ES13"/>
<dbReference type="EMBL" id="KE504123">
    <property type="protein sequence ID" value="EPT05694.1"/>
    <property type="molecule type" value="Genomic_DNA"/>
</dbReference>
<feature type="binding site" description="axial binding residue" evidence="9">
    <location>
        <position position="508"/>
    </location>
    <ligand>
        <name>heme</name>
        <dbReference type="ChEBI" id="CHEBI:30413"/>
    </ligand>
    <ligandPart>
        <name>Fe</name>
        <dbReference type="ChEBI" id="CHEBI:18248"/>
    </ligandPart>
</feature>
<keyword evidence="10" id="KW-0472">Membrane</keyword>
<evidence type="ECO:0000256" key="9">
    <source>
        <dbReference type="PIRSR" id="PIRSR602401-1"/>
    </source>
</evidence>
<evidence type="ECO:0008006" key="13">
    <source>
        <dbReference type="Google" id="ProtNLM"/>
    </source>
</evidence>
<comment type="similarity">
    <text evidence="3">Belongs to the cytochrome P450 family.</text>
</comment>
<name>S8ES13_FOMSC</name>
<gene>
    <name evidence="11" type="ORF">FOMPIDRAFT_1045011</name>
</gene>
<evidence type="ECO:0000313" key="12">
    <source>
        <dbReference type="Proteomes" id="UP000015241"/>
    </source>
</evidence>
<dbReference type="PROSITE" id="PS00086">
    <property type="entry name" value="CYTOCHROME_P450"/>
    <property type="match status" value="1"/>
</dbReference>
<dbReference type="STRING" id="743788.S8ES13"/>